<protein>
    <submittedName>
        <fullName evidence="1">Uncharacterized protein</fullName>
    </submittedName>
</protein>
<dbReference type="RefSeq" id="WP_272988862.1">
    <property type="nucleotide sequence ID" value="NZ_CAJWRG010000021.1"/>
</dbReference>
<dbReference type="AlphaFoldDB" id="A0A3B9GZ02"/>
<gene>
    <name evidence="1" type="ORF">DCG58_10960</name>
</gene>
<sequence>VLPLESARLSRGMGALKIRLAVGANPAEIAGVVHHLAKLPDAERGDILVEVPLDDGRMVILKLPATYTINLKAQRALKDVPGVERVEPLKAA</sequence>
<evidence type="ECO:0000313" key="2">
    <source>
        <dbReference type="Proteomes" id="UP000259610"/>
    </source>
</evidence>
<feature type="non-terminal residue" evidence="1">
    <location>
        <position position="1"/>
    </location>
</feature>
<reference evidence="1 2" key="1">
    <citation type="journal article" date="2018" name="Nat. Biotechnol.">
        <title>A standardized bacterial taxonomy based on genome phylogeny substantially revises the tree of life.</title>
        <authorList>
            <person name="Parks D.H."/>
            <person name="Chuvochina M."/>
            <person name="Waite D.W."/>
            <person name="Rinke C."/>
            <person name="Skarshewski A."/>
            <person name="Chaumeil P.A."/>
            <person name="Hugenholtz P."/>
        </authorList>
    </citation>
    <scope>NUCLEOTIDE SEQUENCE [LARGE SCALE GENOMIC DNA]</scope>
    <source>
        <strain evidence="1">UBA8733</strain>
    </source>
</reference>
<comment type="caution">
    <text evidence="1">The sequence shown here is derived from an EMBL/GenBank/DDBJ whole genome shotgun (WGS) entry which is preliminary data.</text>
</comment>
<proteinExistence type="predicted"/>
<dbReference type="Proteomes" id="UP000259610">
    <property type="component" value="Unassembled WGS sequence"/>
</dbReference>
<evidence type="ECO:0000313" key="1">
    <source>
        <dbReference type="EMBL" id="HAE27672.1"/>
    </source>
</evidence>
<dbReference type="EMBL" id="DMAN01000247">
    <property type="protein sequence ID" value="HAE27672.1"/>
    <property type="molecule type" value="Genomic_DNA"/>
</dbReference>
<name>A0A3B9GZ02_9PROT</name>
<organism evidence="1 2">
    <name type="scientific">Hyphomonas adhaerens</name>
    <dbReference type="NCBI Taxonomy" id="81029"/>
    <lineage>
        <taxon>Bacteria</taxon>
        <taxon>Pseudomonadati</taxon>
        <taxon>Pseudomonadota</taxon>
        <taxon>Alphaproteobacteria</taxon>
        <taxon>Hyphomonadales</taxon>
        <taxon>Hyphomonadaceae</taxon>
        <taxon>Hyphomonas</taxon>
    </lineage>
</organism>
<accession>A0A3B9GZ02</accession>